<dbReference type="STRING" id="471853.Bcav_0455"/>
<dbReference type="EMBL" id="CP001618">
    <property type="protein sequence ID" value="ACQ78718.1"/>
    <property type="molecule type" value="Genomic_DNA"/>
</dbReference>
<feature type="transmembrane region" description="Helical" evidence="6">
    <location>
        <begin position="144"/>
        <end position="164"/>
    </location>
</feature>
<evidence type="ECO:0000313" key="9">
    <source>
        <dbReference type="Proteomes" id="UP000007962"/>
    </source>
</evidence>
<feature type="region of interest" description="Disordered" evidence="5">
    <location>
        <begin position="106"/>
        <end position="139"/>
    </location>
</feature>
<evidence type="ECO:0000256" key="2">
    <source>
        <dbReference type="ARBA" id="ARBA00022525"/>
    </source>
</evidence>
<keyword evidence="6" id="KW-1133">Transmembrane helix</keyword>
<dbReference type="NCBIfam" id="TIGR01167">
    <property type="entry name" value="LPXTG_anchor"/>
    <property type="match status" value="1"/>
</dbReference>
<dbReference type="PROSITE" id="PS50847">
    <property type="entry name" value="GRAM_POS_ANCHORING"/>
    <property type="match status" value="1"/>
</dbReference>
<organism evidence="8 9">
    <name type="scientific">Beutenbergia cavernae (strain ATCC BAA-8 / DSM 12333 / CCUG 43141 / JCM 11478 / NBRC 16432 / NCIMB 13614 / HKI 0122)</name>
    <dbReference type="NCBI Taxonomy" id="471853"/>
    <lineage>
        <taxon>Bacteria</taxon>
        <taxon>Bacillati</taxon>
        <taxon>Actinomycetota</taxon>
        <taxon>Actinomycetes</taxon>
        <taxon>Micrococcales</taxon>
        <taxon>Beutenbergiaceae</taxon>
        <taxon>Beutenbergia</taxon>
    </lineage>
</organism>
<keyword evidence="6" id="KW-0472">Membrane</keyword>
<evidence type="ECO:0000256" key="1">
    <source>
        <dbReference type="ARBA" id="ARBA00022512"/>
    </source>
</evidence>
<keyword evidence="2" id="KW-0964">Secreted</keyword>
<name>C5BX43_BEUC1</name>
<evidence type="ECO:0000256" key="4">
    <source>
        <dbReference type="ARBA" id="ARBA00023088"/>
    </source>
</evidence>
<sequence>MLLNVLSPICDGDAPYLVYDVDVENTEGSTATITFVNPSGGNVVYTDLPLSGTILWPGAAVDGSGAPTDWPGWAFVGGEWVEDSSDAWLRNPITVTIEVNPTASATVSYPPATPSCSANPPGREDPPPPSSGEARLPNTGTETLTYAGIAGGLVVLGGLTVAAVRRRAHQG</sequence>
<dbReference type="KEGG" id="bcv:Bcav_0455"/>
<evidence type="ECO:0000259" key="7">
    <source>
        <dbReference type="PROSITE" id="PS50847"/>
    </source>
</evidence>
<dbReference type="Proteomes" id="UP000007962">
    <property type="component" value="Chromosome"/>
</dbReference>
<proteinExistence type="predicted"/>
<evidence type="ECO:0000256" key="5">
    <source>
        <dbReference type="SAM" id="MobiDB-lite"/>
    </source>
</evidence>
<evidence type="ECO:0000256" key="3">
    <source>
        <dbReference type="ARBA" id="ARBA00022729"/>
    </source>
</evidence>
<dbReference type="HOGENOM" id="CLU_101289_0_0_11"/>
<dbReference type="Pfam" id="PF00746">
    <property type="entry name" value="Gram_pos_anchor"/>
    <property type="match status" value="1"/>
</dbReference>
<keyword evidence="4" id="KW-0572">Peptidoglycan-anchor</keyword>
<keyword evidence="1" id="KW-0134">Cell wall</keyword>
<dbReference type="InterPro" id="IPR019931">
    <property type="entry name" value="LPXTG_anchor"/>
</dbReference>
<reference evidence="8 9" key="1">
    <citation type="journal article" date="2009" name="Stand. Genomic Sci.">
        <title>Complete genome sequence of Beutenbergia cavernae type strain (HKI 0122).</title>
        <authorList>
            <person name="Land M."/>
            <person name="Pukall R."/>
            <person name="Abt B."/>
            <person name="Goker M."/>
            <person name="Rohde M."/>
            <person name="Glavina Del Rio T."/>
            <person name="Tice H."/>
            <person name="Copeland A."/>
            <person name="Cheng J.F."/>
            <person name="Lucas S."/>
            <person name="Chen F."/>
            <person name="Nolan M."/>
            <person name="Bruce D."/>
            <person name="Goodwin L."/>
            <person name="Pitluck S."/>
            <person name="Ivanova N."/>
            <person name="Mavromatis K."/>
            <person name="Ovchinnikova G."/>
            <person name="Pati A."/>
            <person name="Chen A."/>
            <person name="Palaniappan K."/>
            <person name="Hauser L."/>
            <person name="Chang Y.J."/>
            <person name="Jefferies C.C."/>
            <person name="Saunders E."/>
            <person name="Brettin T."/>
            <person name="Detter J.C."/>
            <person name="Han C."/>
            <person name="Chain P."/>
            <person name="Bristow J."/>
            <person name="Eisen J.A."/>
            <person name="Markowitz V."/>
            <person name="Hugenholtz P."/>
            <person name="Kyrpides N.C."/>
            <person name="Klenk H.P."/>
            <person name="Lapidus A."/>
        </authorList>
    </citation>
    <scope>NUCLEOTIDE SEQUENCE [LARGE SCALE GENOMIC DNA]</scope>
    <source>
        <strain evidence="9">ATCC BAA-8 / DSM 12333 / NBRC 16432</strain>
    </source>
</reference>
<evidence type="ECO:0000256" key="6">
    <source>
        <dbReference type="SAM" id="Phobius"/>
    </source>
</evidence>
<feature type="domain" description="Gram-positive cocci surface proteins LPxTG" evidence="7">
    <location>
        <begin position="136"/>
        <end position="171"/>
    </location>
</feature>
<keyword evidence="3" id="KW-0732">Signal</keyword>
<dbReference type="AlphaFoldDB" id="C5BX43"/>
<protein>
    <submittedName>
        <fullName evidence="8">LPXTG-motif cell wall anchor domain protein</fullName>
    </submittedName>
</protein>
<keyword evidence="6" id="KW-0812">Transmembrane</keyword>
<evidence type="ECO:0000313" key="8">
    <source>
        <dbReference type="EMBL" id="ACQ78718.1"/>
    </source>
</evidence>
<gene>
    <name evidence="8" type="ordered locus">Bcav_0455</name>
</gene>
<accession>C5BX43</accession>
<dbReference type="eggNOG" id="COG5184">
    <property type="taxonomic scope" value="Bacteria"/>
</dbReference>
<keyword evidence="9" id="KW-1185">Reference proteome</keyword>